<dbReference type="GO" id="GO:0040011">
    <property type="term" value="P:locomotion"/>
    <property type="evidence" value="ECO:0007669"/>
    <property type="project" value="TreeGrafter"/>
</dbReference>
<dbReference type="SUPFAM" id="SSF50978">
    <property type="entry name" value="WD40 repeat-like"/>
    <property type="match status" value="2"/>
</dbReference>
<feature type="repeat" description="WD" evidence="5">
    <location>
        <begin position="318"/>
        <end position="359"/>
    </location>
</feature>
<evidence type="ECO:0000313" key="6">
    <source>
        <dbReference type="Proteomes" id="UP000095282"/>
    </source>
</evidence>
<dbReference type="PROSITE" id="PS50082">
    <property type="entry name" value="WD_REPEATS_2"/>
    <property type="match status" value="6"/>
</dbReference>
<evidence type="ECO:0000313" key="7">
    <source>
        <dbReference type="WBParaSite" id="Csp11.Scaffold630.g20074.t1"/>
    </source>
</evidence>
<dbReference type="InterPro" id="IPR015943">
    <property type="entry name" value="WD40/YVTN_repeat-like_dom_sf"/>
</dbReference>
<dbReference type="InterPro" id="IPR019775">
    <property type="entry name" value="WD40_repeat_CS"/>
</dbReference>
<sequence length="602" mass="64481">MSEFSLTAIFPSLPRTTRGTAVVLGTNPSGDKIQYCNGNSVYTIPLDKLSTADVYTEHTHPTTVAKTSPSGYYCASGDTQGNVRIWDTTQSTHILKHTIPVFSGQVKDIVWDAESKRIAAVGEGKERFGHVFLLDTTTSNGSLTGQSRSMNSVDFKPTRPFRIVSGSDDNSVAIFEGPPFKFKTIFYHHSKFVQSVRYSPDGSLFASAGSDGLVVLYNGVDGEKVGVLEDAKGVAHSGTIFAVAFSPDGSRIATASADKTVKIWDVSSRTLERTIVLGAKIEDQQLGVLWTKTALVSVSANGFLNFLNPDEGVVVERRQGHNKGITSLAKSQDAKWIYSADAEGHITSWEVSTGEATRSSPHSAMITGVQKTSNGDLYTVSWDDNLRITPSDPTASPQSFALPSQPFSLAVSDDVALVACYKHVAVFKSGALKETPIDFHATCVAYCADQGLAAVGGKDAKVHVYKVKGDGGLEVVKVIDHGAEITSVSFSNDGKLLAATDLGRKVIPYTVSSDFSVASPNSWTFHTAKIQSVAWSPDNQRLATGSLDNSVIIWDIRKPGEHPVIIKGAHAMSSVNAVLWLDAQTVVSAGQDSNIKTWNVPS</sequence>
<keyword evidence="2" id="KW-0677">Repeat</keyword>
<dbReference type="InterPro" id="IPR020472">
    <property type="entry name" value="WD40_PAC1"/>
</dbReference>
<feature type="repeat" description="WD" evidence="5">
    <location>
        <begin position="233"/>
        <end position="274"/>
    </location>
</feature>
<dbReference type="AlphaFoldDB" id="A0A1I7UWL3"/>
<dbReference type="SMART" id="SM00320">
    <property type="entry name" value="WD40"/>
    <property type="match status" value="11"/>
</dbReference>
<dbReference type="GO" id="GO:0030834">
    <property type="term" value="P:regulation of actin filament depolymerization"/>
    <property type="evidence" value="ECO:0007669"/>
    <property type="project" value="UniProtKB-ARBA"/>
</dbReference>
<reference evidence="7" key="1">
    <citation type="submission" date="2016-11" db="UniProtKB">
        <authorList>
            <consortium name="WormBaseParasite"/>
        </authorList>
    </citation>
    <scope>IDENTIFICATION</scope>
</reference>
<feature type="repeat" description="WD" evidence="5">
    <location>
        <begin position="186"/>
        <end position="218"/>
    </location>
</feature>
<evidence type="ECO:0000256" key="5">
    <source>
        <dbReference type="PROSITE-ProRule" id="PRU00221"/>
    </source>
</evidence>
<dbReference type="GO" id="GO:0030864">
    <property type="term" value="C:cortical actin cytoskeleton"/>
    <property type="evidence" value="ECO:0007669"/>
    <property type="project" value="TreeGrafter"/>
</dbReference>
<dbReference type="GO" id="GO:0030833">
    <property type="term" value="P:regulation of actin filament polymerization"/>
    <property type="evidence" value="ECO:0007669"/>
    <property type="project" value="UniProtKB-ARBA"/>
</dbReference>
<dbReference type="GO" id="GO:0045214">
    <property type="term" value="P:sarcomere organization"/>
    <property type="evidence" value="ECO:0007669"/>
    <property type="project" value="TreeGrafter"/>
</dbReference>
<feature type="repeat" description="WD" evidence="5">
    <location>
        <begin position="523"/>
        <end position="557"/>
    </location>
</feature>
<dbReference type="PRINTS" id="PR00320">
    <property type="entry name" value="GPROTEINBRPT"/>
</dbReference>
<keyword evidence="1 5" id="KW-0853">WD repeat</keyword>
<dbReference type="GO" id="GO:0051015">
    <property type="term" value="F:actin filament binding"/>
    <property type="evidence" value="ECO:0007669"/>
    <property type="project" value="TreeGrafter"/>
</dbReference>
<feature type="repeat" description="WD" evidence="5">
    <location>
        <begin position="582"/>
        <end position="602"/>
    </location>
</feature>
<dbReference type="PANTHER" id="PTHR19856:SF0">
    <property type="entry name" value="WD REPEAT-CONTAINING PROTEIN 1"/>
    <property type="match status" value="1"/>
</dbReference>
<evidence type="ECO:0000256" key="2">
    <source>
        <dbReference type="ARBA" id="ARBA00022737"/>
    </source>
</evidence>
<dbReference type="CDD" id="cd00200">
    <property type="entry name" value="WD40"/>
    <property type="match status" value="1"/>
</dbReference>
<protein>
    <recommendedName>
        <fullName evidence="4">Actin-interacting protein 1</fullName>
    </recommendedName>
</protein>
<evidence type="ECO:0000256" key="1">
    <source>
        <dbReference type="ARBA" id="ARBA00022574"/>
    </source>
</evidence>
<dbReference type="PROSITE" id="PS50294">
    <property type="entry name" value="WD_REPEATS_REGION"/>
    <property type="match status" value="3"/>
</dbReference>
<dbReference type="PROSITE" id="PS00678">
    <property type="entry name" value="WD_REPEATS_1"/>
    <property type="match status" value="3"/>
</dbReference>
<dbReference type="FunFam" id="2.130.10.10:FF:000102">
    <property type="entry name" value="Actin-interacting protein 1"/>
    <property type="match status" value="1"/>
</dbReference>
<evidence type="ECO:0000256" key="3">
    <source>
        <dbReference type="ARBA" id="ARBA00038366"/>
    </source>
</evidence>
<comment type="similarity">
    <text evidence="3">Belongs to the WD repeat AIP1 family.</text>
</comment>
<proteinExistence type="inferred from homology"/>
<organism evidence="6 7">
    <name type="scientific">Caenorhabditis tropicalis</name>
    <dbReference type="NCBI Taxonomy" id="1561998"/>
    <lineage>
        <taxon>Eukaryota</taxon>
        <taxon>Metazoa</taxon>
        <taxon>Ecdysozoa</taxon>
        <taxon>Nematoda</taxon>
        <taxon>Chromadorea</taxon>
        <taxon>Rhabditida</taxon>
        <taxon>Rhabditina</taxon>
        <taxon>Rhabditomorpha</taxon>
        <taxon>Rhabditoidea</taxon>
        <taxon>Rhabditidae</taxon>
        <taxon>Peloderinae</taxon>
        <taxon>Caenorhabditis</taxon>
    </lineage>
</organism>
<dbReference type="FunFam" id="2.130.10.10:FF:000167">
    <property type="entry name" value="Actin-interacting protein 1"/>
    <property type="match status" value="1"/>
</dbReference>
<dbReference type="Gene3D" id="2.130.10.10">
    <property type="entry name" value="YVTN repeat-like/Quinoprotein amine dehydrogenase"/>
    <property type="match status" value="2"/>
</dbReference>
<dbReference type="Pfam" id="PF00400">
    <property type="entry name" value="WD40"/>
    <property type="match status" value="7"/>
</dbReference>
<dbReference type="Proteomes" id="UP000095282">
    <property type="component" value="Unplaced"/>
</dbReference>
<accession>A0A1I7UWL3</accession>
<dbReference type="eggNOG" id="KOG0318">
    <property type="taxonomic scope" value="Eukaryota"/>
</dbReference>
<dbReference type="WBParaSite" id="Csp11.Scaffold630.g20074.t1">
    <property type="protein sequence ID" value="Csp11.Scaffold630.g20074.t1"/>
    <property type="gene ID" value="Csp11.Scaffold630.g20074"/>
</dbReference>
<dbReference type="InterPro" id="IPR001680">
    <property type="entry name" value="WD40_rpt"/>
</dbReference>
<evidence type="ECO:0000256" key="4">
    <source>
        <dbReference type="ARBA" id="ARBA00067845"/>
    </source>
</evidence>
<dbReference type="InterPro" id="IPR036322">
    <property type="entry name" value="WD40_repeat_dom_sf"/>
</dbReference>
<dbReference type="STRING" id="1561998.A0A1I7UWL3"/>
<dbReference type="GO" id="GO:0030042">
    <property type="term" value="P:actin filament depolymerization"/>
    <property type="evidence" value="ECO:0007669"/>
    <property type="project" value="TreeGrafter"/>
</dbReference>
<keyword evidence="6" id="KW-1185">Reference proteome</keyword>
<dbReference type="PANTHER" id="PTHR19856">
    <property type="entry name" value="WD-REPEATCONTAINING PROTEIN WDR1"/>
    <property type="match status" value="1"/>
</dbReference>
<feature type="repeat" description="WD" evidence="5">
    <location>
        <begin position="55"/>
        <end position="96"/>
    </location>
</feature>
<name>A0A1I7UWL3_9PELO</name>